<reference evidence="2" key="1">
    <citation type="journal article" date="2023" name="Front. Plant Sci.">
        <title>Chromosomal-level genome assembly of Melastoma candidum provides insights into trichome evolution.</title>
        <authorList>
            <person name="Zhong Y."/>
            <person name="Wu W."/>
            <person name="Sun C."/>
            <person name="Zou P."/>
            <person name="Liu Y."/>
            <person name="Dai S."/>
            <person name="Zhou R."/>
        </authorList>
    </citation>
    <scope>NUCLEOTIDE SEQUENCE [LARGE SCALE GENOMIC DNA]</scope>
</reference>
<dbReference type="Proteomes" id="UP001057402">
    <property type="component" value="Chromosome 3"/>
</dbReference>
<keyword evidence="2" id="KW-1185">Reference proteome</keyword>
<evidence type="ECO:0000313" key="1">
    <source>
        <dbReference type="EMBL" id="KAI4380045.1"/>
    </source>
</evidence>
<accession>A0ACB9RMX4</accession>
<protein>
    <submittedName>
        <fullName evidence="1">Uncharacterized protein</fullName>
    </submittedName>
</protein>
<evidence type="ECO:0000313" key="2">
    <source>
        <dbReference type="Proteomes" id="UP001057402"/>
    </source>
</evidence>
<comment type="caution">
    <text evidence="1">The sequence shown here is derived from an EMBL/GenBank/DDBJ whole genome shotgun (WGS) entry which is preliminary data.</text>
</comment>
<organism evidence="1 2">
    <name type="scientific">Melastoma candidum</name>
    <dbReference type="NCBI Taxonomy" id="119954"/>
    <lineage>
        <taxon>Eukaryota</taxon>
        <taxon>Viridiplantae</taxon>
        <taxon>Streptophyta</taxon>
        <taxon>Embryophyta</taxon>
        <taxon>Tracheophyta</taxon>
        <taxon>Spermatophyta</taxon>
        <taxon>Magnoliopsida</taxon>
        <taxon>eudicotyledons</taxon>
        <taxon>Gunneridae</taxon>
        <taxon>Pentapetalae</taxon>
        <taxon>rosids</taxon>
        <taxon>malvids</taxon>
        <taxon>Myrtales</taxon>
        <taxon>Melastomataceae</taxon>
        <taxon>Melastomatoideae</taxon>
        <taxon>Melastomateae</taxon>
        <taxon>Melastoma</taxon>
    </lineage>
</organism>
<sequence length="222" mass="25183">MDRKDLKLDKDIHVNVELDDGQLECNIYLLKYVDKHVQNQEGKIDDLVMKFSSVLKELRQMKSLLVRELLNGLVKSTPADISLPHIKQLAKDVLALVQVLGIIKLAFEVVEGDAESAGQAQCPLAVSLPRVDDNGEKVAHDQQPIKPFVQESVLSMNQVQKKDKQNLRHSKCQVCNILEDLQKLLRRDISMAIMTSFSKADWNILSYTWNDRLNPTFGHLVS</sequence>
<dbReference type="EMBL" id="CM042882">
    <property type="protein sequence ID" value="KAI4380045.1"/>
    <property type="molecule type" value="Genomic_DNA"/>
</dbReference>
<gene>
    <name evidence="1" type="ORF">MLD38_006274</name>
</gene>
<name>A0ACB9RMX4_9MYRT</name>
<proteinExistence type="predicted"/>